<dbReference type="Gene3D" id="3.40.50.12780">
    <property type="entry name" value="N-terminal domain of ligase-like"/>
    <property type="match status" value="1"/>
</dbReference>
<dbReference type="HOGENOM" id="CLU_1865693_0_0_1"/>
<reference evidence="1 2" key="1">
    <citation type="submission" date="2014-04" db="EMBL/GenBank/DDBJ databases">
        <authorList>
            <consortium name="DOE Joint Genome Institute"/>
            <person name="Kuo A."/>
            <person name="Martino E."/>
            <person name="Perotto S."/>
            <person name="Kohler A."/>
            <person name="Nagy L.G."/>
            <person name="Floudas D."/>
            <person name="Copeland A."/>
            <person name="Barry K.W."/>
            <person name="Cichocki N."/>
            <person name="Veneault-Fourrey C."/>
            <person name="LaButti K."/>
            <person name="Lindquist E.A."/>
            <person name="Lipzen A."/>
            <person name="Lundell T."/>
            <person name="Morin E."/>
            <person name="Murat C."/>
            <person name="Sun H."/>
            <person name="Tunlid A."/>
            <person name="Henrissat B."/>
            <person name="Grigoriev I.V."/>
            <person name="Hibbett D.S."/>
            <person name="Martin F."/>
            <person name="Nordberg H.P."/>
            <person name="Cantor M.N."/>
            <person name="Hua S.X."/>
        </authorList>
    </citation>
    <scope>NUCLEOTIDE SEQUENCE [LARGE SCALE GENOMIC DNA]</scope>
    <source>
        <strain evidence="1 2">Zn</strain>
    </source>
</reference>
<dbReference type="SUPFAM" id="SSF56801">
    <property type="entry name" value="Acetyl-CoA synthetase-like"/>
    <property type="match status" value="1"/>
</dbReference>
<dbReference type="AlphaFoldDB" id="A0A0C3E3Y0"/>
<evidence type="ECO:0000313" key="2">
    <source>
        <dbReference type="Proteomes" id="UP000054321"/>
    </source>
</evidence>
<accession>A0A0C3E3Y0</accession>
<dbReference type="Proteomes" id="UP000054321">
    <property type="component" value="Unassembled WGS sequence"/>
</dbReference>
<evidence type="ECO:0000313" key="1">
    <source>
        <dbReference type="EMBL" id="KIN09068.1"/>
    </source>
</evidence>
<dbReference type="STRING" id="913774.A0A0C3E3Y0"/>
<dbReference type="OrthoDB" id="3536702at2759"/>
<protein>
    <recommendedName>
        <fullName evidence="3">AMP-dependent synthetase/ligase domain-containing protein</fullName>
    </recommendedName>
</protein>
<keyword evidence="2" id="KW-1185">Reference proteome</keyword>
<name>A0A0C3E3Y0_OIDMZ</name>
<sequence length="137" mass="15831">MSDTPRMNDGDDLEPRLLLHYIHQTAAQDPGRVCVSLPILNNPEDGFRDITLLQFEQAIDYAARWMERHVGRGRSYQTLAYIGPQDSWYLILILAALKTGWKLFAPSPRNSFEAYVKLLHSYECKVFFYSKEHNIGP</sequence>
<gene>
    <name evidence="1" type="ORF">OIDMADRAFT_23789</name>
</gene>
<dbReference type="InterPro" id="IPR042099">
    <property type="entry name" value="ANL_N_sf"/>
</dbReference>
<organism evidence="1 2">
    <name type="scientific">Oidiodendron maius (strain Zn)</name>
    <dbReference type="NCBI Taxonomy" id="913774"/>
    <lineage>
        <taxon>Eukaryota</taxon>
        <taxon>Fungi</taxon>
        <taxon>Dikarya</taxon>
        <taxon>Ascomycota</taxon>
        <taxon>Pezizomycotina</taxon>
        <taxon>Leotiomycetes</taxon>
        <taxon>Leotiomycetes incertae sedis</taxon>
        <taxon>Myxotrichaceae</taxon>
        <taxon>Oidiodendron</taxon>
    </lineage>
</organism>
<reference evidence="2" key="2">
    <citation type="submission" date="2015-01" db="EMBL/GenBank/DDBJ databases">
        <title>Evolutionary Origins and Diversification of the Mycorrhizal Mutualists.</title>
        <authorList>
            <consortium name="DOE Joint Genome Institute"/>
            <consortium name="Mycorrhizal Genomics Consortium"/>
            <person name="Kohler A."/>
            <person name="Kuo A."/>
            <person name="Nagy L.G."/>
            <person name="Floudas D."/>
            <person name="Copeland A."/>
            <person name="Barry K.W."/>
            <person name="Cichocki N."/>
            <person name="Veneault-Fourrey C."/>
            <person name="LaButti K."/>
            <person name="Lindquist E.A."/>
            <person name="Lipzen A."/>
            <person name="Lundell T."/>
            <person name="Morin E."/>
            <person name="Murat C."/>
            <person name="Riley R."/>
            <person name="Ohm R."/>
            <person name="Sun H."/>
            <person name="Tunlid A."/>
            <person name="Henrissat B."/>
            <person name="Grigoriev I.V."/>
            <person name="Hibbett D.S."/>
            <person name="Martin F."/>
        </authorList>
    </citation>
    <scope>NUCLEOTIDE SEQUENCE [LARGE SCALE GENOMIC DNA]</scope>
    <source>
        <strain evidence="2">Zn</strain>
    </source>
</reference>
<proteinExistence type="predicted"/>
<dbReference type="EMBL" id="KN832870">
    <property type="protein sequence ID" value="KIN09068.1"/>
    <property type="molecule type" value="Genomic_DNA"/>
</dbReference>
<dbReference type="InParanoid" id="A0A0C3E3Y0"/>
<evidence type="ECO:0008006" key="3">
    <source>
        <dbReference type="Google" id="ProtNLM"/>
    </source>
</evidence>